<sequence>MLSQLLEIYDVKTLVAHLNGLGEHHWSPAILKRVMMNTAWHRLSDNEFASLKTLLPTPPAHHPHYAFRFIDLFAGIGGIRRGFEAIGGQCVFTSEWNKHAVRTYKANYFCDPLEHRFNEDIRDITLSHRGRGRR</sequence>
<gene>
    <name evidence="6" type="primary">dcm_1</name>
    <name evidence="6" type="ORF">NCTC8297_02469</name>
</gene>
<dbReference type="Proteomes" id="UP000254741">
    <property type="component" value="Unassembled WGS sequence"/>
</dbReference>
<dbReference type="AlphaFoldDB" id="A0A379TAJ0"/>
<evidence type="ECO:0000256" key="2">
    <source>
        <dbReference type="ARBA" id="ARBA00022679"/>
    </source>
</evidence>
<keyword evidence="1 6" id="KW-0489">Methyltransferase</keyword>
<proteinExistence type="predicted"/>
<accession>A0A379TAJ0</accession>
<comment type="catalytic activity">
    <reaction evidence="4">
        <text>a 2'-deoxycytidine in DNA + S-adenosyl-L-methionine = a 5-methyl-2'-deoxycytidine in DNA + S-adenosyl-L-homocysteine + H(+)</text>
        <dbReference type="Rhea" id="RHEA:13681"/>
        <dbReference type="Rhea" id="RHEA-COMP:11369"/>
        <dbReference type="Rhea" id="RHEA-COMP:11370"/>
        <dbReference type="ChEBI" id="CHEBI:15378"/>
        <dbReference type="ChEBI" id="CHEBI:57856"/>
        <dbReference type="ChEBI" id="CHEBI:59789"/>
        <dbReference type="ChEBI" id="CHEBI:85452"/>
        <dbReference type="ChEBI" id="CHEBI:85454"/>
        <dbReference type="EC" id="2.1.1.37"/>
    </reaction>
</comment>
<evidence type="ECO:0000313" key="7">
    <source>
        <dbReference type="Proteomes" id="UP000254741"/>
    </source>
</evidence>
<dbReference type="GO" id="GO:0009307">
    <property type="term" value="P:DNA restriction-modification system"/>
    <property type="evidence" value="ECO:0007669"/>
    <property type="project" value="UniProtKB-KW"/>
</dbReference>
<dbReference type="GO" id="GO:0032259">
    <property type="term" value="P:methylation"/>
    <property type="evidence" value="ECO:0007669"/>
    <property type="project" value="UniProtKB-KW"/>
</dbReference>
<dbReference type="SUPFAM" id="SSF53335">
    <property type="entry name" value="S-adenosyl-L-methionine-dependent methyltransferases"/>
    <property type="match status" value="1"/>
</dbReference>
<keyword evidence="3" id="KW-0680">Restriction system</keyword>
<organism evidence="6 7">
    <name type="scientific">Salmonella enterica subsp. arizonae</name>
    <dbReference type="NCBI Taxonomy" id="59203"/>
    <lineage>
        <taxon>Bacteria</taxon>
        <taxon>Pseudomonadati</taxon>
        <taxon>Pseudomonadota</taxon>
        <taxon>Gammaproteobacteria</taxon>
        <taxon>Enterobacterales</taxon>
        <taxon>Enterobacteriaceae</taxon>
        <taxon>Salmonella</taxon>
    </lineage>
</organism>
<evidence type="ECO:0000256" key="3">
    <source>
        <dbReference type="ARBA" id="ARBA00022747"/>
    </source>
</evidence>
<keyword evidence="2 6" id="KW-0808">Transferase</keyword>
<evidence type="ECO:0000313" key="6">
    <source>
        <dbReference type="EMBL" id="SUG47210.1"/>
    </source>
</evidence>
<name>A0A379TAJ0_SALER</name>
<reference evidence="6 7" key="1">
    <citation type="submission" date="2018-06" db="EMBL/GenBank/DDBJ databases">
        <authorList>
            <consortium name="Pathogen Informatics"/>
            <person name="Doyle S."/>
        </authorList>
    </citation>
    <scope>NUCLEOTIDE SEQUENCE [LARGE SCALE GENOMIC DNA]</scope>
    <source>
        <strain evidence="6 7">NCTC8297</strain>
    </source>
</reference>
<protein>
    <submittedName>
        <fullName evidence="6">DNA-cytosine methyltransferase</fullName>
        <ecNumber evidence="6">2.1.1.37</ecNumber>
    </submittedName>
</protein>
<dbReference type="Pfam" id="PF00145">
    <property type="entry name" value="DNA_methylase"/>
    <property type="match status" value="1"/>
</dbReference>
<dbReference type="GO" id="GO:0003886">
    <property type="term" value="F:DNA (cytosine-5-)-methyltransferase activity"/>
    <property type="evidence" value="ECO:0007669"/>
    <property type="project" value="UniProtKB-EC"/>
</dbReference>
<dbReference type="Pfam" id="PF18284">
    <property type="entry name" value="DNA_meth_N"/>
    <property type="match status" value="1"/>
</dbReference>
<evidence type="ECO:0000259" key="5">
    <source>
        <dbReference type="Pfam" id="PF18284"/>
    </source>
</evidence>
<dbReference type="Gene3D" id="1.10.260.140">
    <property type="match status" value="1"/>
</dbReference>
<dbReference type="InterPro" id="IPR040743">
    <property type="entry name" value="DNA_meth_N"/>
</dbReference>
<dbReference type="InterPro" id="IPR001525">
    <property type="entry name" value="C5_MeTfrase"/>
</dbReference>
<evidence type="ECO:0000256" key="1">
    <source>
        <dbReference type="ARBA" id="ARBA00022603"/>
    </source>
</evidence>
<dbReference type="EC" id="2.1.1.37" evidence="6"/>
<evidence type="ECO:0000256" key="4">
    <source>
        <dbReference type="ARBA" id="ARBA00047422"/>
    </source>
</evidence>
<dbReference type="InterPro" id="IPR029063">
    <property type="entry name" value="SAM-dependent_MTases_sf"/>
</dbReference>
<dbReference type="Gene3D" id="3.40.50.150">
    <property type="entry name" value="Vaccinia Virus protein VP39"/>
    <property type="match status" value="1"/>
</dbReference>
<dbReference type="EMBL" id="UGXG01000002">
    <property type="protein sequence ID" value="SUG47210.1"/>
    <property type="molecule type" value="Genomic_DNA"/>
</dbReference>
<feature type="domain" description="DNA methylase N-terminal" evidence="5">
    <location>
        <begin position="2"/>
        <end position="55"/>
    </location>
</feature>